<dbReference type="InterPro" id="IPR036514">
    <property type="entry name" value="SGNH_hydro_sf"/>
</dbReference>
<reference evidence="4 5" key="1">
    <citation type="submission" date="2018-05" db="EMBL/GenBank/DDBJ databases">
        <title>Leucothrix arctica sp. nov., isolated from Arctic seawater.</title>
        <authorList>
            <person name="Choi A."/>
            <person name="Baek K."/>
        </authorList>
    </citation>
    <scope>NUCLEOTIDE SEQUENCE [LARGE SCALE GENOMIC DNA]</scope>
    <source>
        <strain evidence="4 5">JCM 18388</strain>
    </source>
</reference>
<dbReference type="Proteomes" id="UP000245539">
    <property type="component" value="Unassembled WGS sequence"/>
</dbReference>
<feature type="chain" id="PRO_5016252723" description="Sialate O-acetylesterase domain-containing protein" evidence="2">
    <location>
        <begin position="21"/>
        <end position="263"/>
    </location>
</feature>
<feature type="domain" description="Sialate O-acetylesterase" evidence="3">
    <location>
        <begin position="27"/>
        <end position="241"/>
    </location>
</feature>
<dbReference type="PANTHER" id="PTHR31988:SF19">
    <property type="entry name" value="9-O-ACETYL-N-ACETYLNEURAMINIC ACID DEACETYLASE-RELATED"/>
    <property type="match status" value="1"/>
</dbReference>
<gene>
    <name evidence="4" type="ORF">DKW60_19520</name>
</gene>
<dbReference type="GO" id="GO:0016788">
    <property type="term" value="F:hydrolase activity, acting on ester bonds"/>
    <property type="evidence" value="ECO:0007669"/>
    <property type="project" value="UniProtKB-ARBA"/>
</dbReference>
<proteinExistence type="predicted"/>
<dbReference type="InterPro" id="IPR005181">
    <property type="entry name" value="SASA"/>
</dbReference>
<organism evidence="4 5">
    <name type="scientific">Leucothrix pacifica</name>
    <dbReference type="NCBI Taxonomy" id="1247513"/>
    <lineage>
        <taxon>Bacteria</taxon>
        <taxon>Pseudomonadati</taxon>
        <taxon>Pseudomonadota</taxon>
        <taxon>Gammaproteobacteria</taxon>
        <taxon>Thiotrichales</taxon>
        <taxon>Thiotrichaceae</taxon>
        <taxon>Leucothrix</taxon>
    </lineage>
</organism>
<evidence type="ECO:0000256" key="1">
    <source>
        <dbReference type="ARBA" id="ARBA00022801"/>
    </source>
</evidence>
<dbReference type="Gene3D" id="3.40.50.1110">
    <property type="entry name" value="SGNH hydrolase"/>
    <property type="match status" value="1"/>
</dbReference>
<dbReference type="SUPFAM" id="SSF52266">
    <property type="entry name" value="SGNH hydrolase"/>
    <property type="match status" value="1"/>
</dbReference>
<name>A0A317C8Z1_9GAMM</name>
<dbReference type="RefSeq" id="WP_109839350.1">
    <property type="nucleotide sequence ID" value="NZ_QGKM01000076.1"/>
</dbReference>
<evidence type="ECO:0000256" key="2">
    <source>
        <dbReference type="SAM" id="SignalP"/>
    </source>
</evidence>
<evidence type="ECO:0000259" key="3">
    <source>
        <dbReference type="Pfam" id="PF03629"/>
    </source>
</evidence>
<keyword evidence="1" id="KW-0378">Hydrolase</keyword>
<dbReference type="InterPro" id="IPR052940">
    <property type="entry name" value="Carb_Esterase_6"/>
</dbReference>
<evidence type="ECO:0000313" key="5">
    <source>
        <dbReference type="Proteomes" id="UP000245539"/>
    </source>
</evidence>
<accession>A0A317C8Z1</accession>
<dbReference type="AlphaFoldDB" id="A0A317C8Z1"/>
<dbReference type="EMBL" id="QGKM01000076">
    <property type="protein sequence ID" value="PWQ92800.1"/>
    <property type="molecule type" value="Genomic_DNA"/>
</dbReference>
<sequence>MTIKKYLSLLLLLLASISFSAGWAGQRVYLMAGQSNMMGLANTSQLPAGYRHTPANVTFIYQGRQRPLARDSRFGPEVSFAHLVSRAFPDDEHIIIKFAATGSHIRQWLPGEHYYRAMLRQINISFDRTPRIDAVFWMQGESDARNSYRATRYANRLSRFIHSLRRDLRSPSSLFIMGQINPQGSGYPMVQEVQLNQRVVDTQVNNTLLITTHGLHKNIDNIHYSAQGQLELGRRFAATYIHSNRALQPIRRNLRSEILALFR</sequence>
<dbReference type="Pfam" id="PF03629">
    <property type="entry name" value="SASA"/>
    <property type="match status" value="1"/>
</dbReference>
<dbReference type="OrthoDB" id="9795554at2"/>
<comment type="caution">
    <text evidence="4">The sequence shown here is derived from an EMBL/GenBank/DDBJ whole genome shotgun (WGS) entry which is preliminary data.</text>
</comment>
<dbReference type="PANTHER" id="PTHR31988">
    <property type="entry name" value="ESTERASE, PUTATIVE (DUF303)-RELATED"/>
    <property type="match status" value="1"/>
</dbReference>
<feature type="signal peptide" evidence="2">
    <location>
        <begin position="1"/>
        <end position="20"/>
    </location>
</feature>
<keyword evidence="2" id="KW-0732">Signal</keyword>
<keyword evidence="5" id="KW-1185">Reference proteome</keyword>
<evidence type="ECO:0000313" key="4">
    <source>
        <dbReference type="EMBL" id="PWQ92800.1"/>
    </source>
</evidence>
<protein>
    <recommendedName>
        <fullName evidence="3">Sialate O-acetylesterase domain-containing protein</fullName>
    </recommendedName>
</protein>